<dbReference type="InterPro" id="IPR025159">
    <property type="entry name" value="AbiEi_N"/>
</dbReference>
<accession>A0A2Z3RXQ7</accession>
<evidence type="ECO:0000259" key="1">
    <source>
        <dbReference type="Pfam" id="PF13338"/>
    </source>
</evidence>
<name>A0A2Z3RXQ7_9MICO</name>
<reference evidence="2 3" key="1">
    <citation type="submission" date="2017-10" db="EMBL/GenBank/DDBJ databases">
        <title>Genome of an Actinobacterium that displays light-enhanced growth.</title>
        <authorList>
            <person name="Maresca J.A."/>
            <person name="Hempel P."/>
            <person name="Shevchenko O."/>
            <person name="Miller K.J."/>
            <person name="Hahn M.W."/>
        </authorList>
    </citation>
    <scope>NUCLEOTIDE SEQUENCE [LARGE SCALE GENOMIC DNA]</scope>
    <source>
        <strain evidence="2 3">MWH-Mo1</strain>
    </source>
</reference>
<dbReference type="Pfam" id="PF13338">
    <property type="entry name" value="AbiEi_4"/>
    <property type="match status" value="1"/>
</dbReference>
<dbReference type="OrthoDB" id="3192636at2"/>
<protein>
    <recommendedName>
        <fullName evidence="1">AbiEi antitoxin N-terminal domain-containing protein</fullName>
    </recommendedName>
</protein>
<dbReference type="KEGG" id="aum:AURMO_00296"/>
<dbReference type="EMBL" id="CP023994">
    <property type="protein sequence ID" value="AWR20914.1"/>
    <property type="molecule type" value="Genomic_DNA"/>
</dbReference>
<feature type="domain" description="AbiEi antitoxin N-terminal" evidence="1">
    <location>
        <begin position="17"/>
        <end position="64"/>
    </location>
</feature>
<evidence type="ECO:0000313" key="3">
    <source>
        <dbReference type="Proteomes" id="UP000246894"/>
    </source>
</evidence>
<gene>
    <name evidence="2" type="ORF">AURMO_00296</name>
</gene>
<proteinExistence type="predicted"/>
<evidence type="ECO:0000313" key="2">
    <source>
        <dbReference type="EMBL" id="AWR20914.1"/>
    </source>
</evidence>
<dbReference type="Proteomes" id="UP000246894">
    <property type="component" value="Chromosome"/>
</dbReference>
<sequence>MPFWYTFGMNEVLTYLEQLRELALDQHGFVSSAQAVAAGIPKTELPRLASRGRISRVGHGIYRISQVPSTQYENLALALLETGVEDACISHDTALAVWEICDINPATLHISVPQGRRIRRSLKPHYEIHRQNVQPSDATWWQEIPLTSIAKTIGDCIVDGTPTYLLRQAIVNGAASGMLSSLDQQELTQKLDQRG</sequence>
<organism evidence="2 3">
    <name type="scientific">Aurantimicrobium photophilum</name>
    <dbReference type="NCBI Taxonomy" id="1987356"/>
    <lineage>
        <taxon>Bacteria</taxon>
        <taxon>Bacillati</taxon>
        <taxon>Actinomycetota</taxon>
        <taxon>Actinomycetes</taxon>
        <taxon>Micrococcales</taxon>
        <taxon>Microbacteriaceae</taxon>
        <taxon>Aurantimicrobium</taxon>
    </lineage>
</organism>
<keyword evidence="3" id="KW-1185">Reference proteome</keyword>
<dbReference type="AlphaFoldDB" id="A0A2Z3RXQ7"/>